<name>A0A1I2J7E6_9BACL</name>
<keyword evidence="3" id="KW-1185">Reference proteome</keyword>
<keyword evidence="1" id="KW-0812">Transmembrane</keyword>
<sequence>MTVLFSLVYYYFEVIKIYYIWLFVSFLVSVWMVSYYPNYNENEFVLFTDITTILFFLPGFFLMFHSILVQLLLLIVKKAGAIAPLAIILYILNIVVISFITSYSSIFLNIAISIVCSSLSIIHFFISLYLKKRLGSGKAKL</sequence>
<evidence type="ECO:0000313" key="3">
    <source>
        <dbReference type="Proteomes" id="UP000183410"/>
    </source>
</evidence>
<feature type="transmembrane region" description="Helical" evidence="1">
    <location>
        <begin position="53"/>
        <end position="75"/>
    </location>
</feature>
<reference evidence="3" key="1">
    <citation type="submission" date="2016-10" db="EMBL/GenBank/DDBJ databases">
        <authorList>
            <person name="Varghese N."/>
            <person name="Submissions S."/>
        </authorList>
    </citation>
    <scope>NUCLEOTIDE SEQUENCE [LARGE SCALE GENOMIC DNA]</scope>
    <source>
        <strain evidence="3">CGMCC 1.10223</strain>
    </source>
</reference>
<feature type="transmembrane region" description="Helical" evidence="1">
    <location>
        <begin position="82"/>
        <end position="100"/>
    </location>
</feature>
<dbReference type="Proteomes" id="UP000183410">
    <property type="component" value="Unassembled WGS sequence"/>
</dbReference>
<dbReference type="EMBL" id="FONN01000069">
    <property type="protein sequence ID" value="SFF50454.1"/>
    <property type="molecule type" value="Genomic_DNA"/>
</dbReference>
<accession>A0A1I2J7E6</accession>
<evidence type="ECO:0000256" key="1">
    <source>
        <dbReference type="SAM" id="Phobius"/>
    </source>
</evidence>
<keyword evidence="1" id="KW-1133">Transmembrane helix</keyword>
<protein>
    <submittedName>
        <fullName evidence="2">Uncharacterized protein</fullName>
    </submittedName>
</protein>
<feature type="transmembrane region" description="Helical" evidence="1">
    <location>
        <begin position="7"/>
        <end position="33"/>
    </location>
</feature>
<proteinExistence type="predicted"/>
<feature type="transmembrane region" description="Helical" evidence="1">
    <location>
        <begin position="106"/>
        <end position="130"/>
    </location>
</feature>
<gene>
    <name evidence="2" type="ORF">SAMN04487969_1691</name>
</gene>
<organism evidence="2 3">
    <name type="scientific">Paenibacillus algorifonticola</name>
    <dbReference type="NCBI Taxonomy" id="684063"/>
    <lineage>
        <taxon>Bacteria</taxon>
        <taxon>Bacillati</taxon>
        <taxon>Bacillota</taxon>
        <taxon>Bacilli</taxon>
        <taxon>Bacillales</taxon>
        <taxon>Paenibacillaceae</taxon>
        <taxon>Paenibacillus</taxon>
    </lineage>
</organism>
<evidence type="ECO:0000313" key="2">
    <source>
        <dbReference type="EMBL" id="SFF50454.1"/>
    </source>
</evidence>
<keyword evidence="1" id="KW-0472">Membrane</keyword>
<dbReference type="AlphaFoldDB" id="A0A1I2J7E6"/>